<protein>
    <recommendedName>
        <fullName evidence="1">BTB domain-containing protein</fullName>
    </recommendedName>
</protein>
<reference evidence="2" key="1">
    <citation type="journal article" date="2023" name="G3 (Bethesda)">
        <title>Whole genome assemblies of Zophobas morio and Tenebrio molitor.</title>
        <authorList>
            <person name="Kaur S."/>
            <person name="Stinson S.A."/>
            <person name="diCenzo G.C."/>
        </authorList>
    </citation>
    <scope>NUCLEOTIDE SEQUENCE</scope>
    <source>
        <strain evidence="2">QUZm001</strain>
    </source>
</reference>
<dbReference type="SMART" id="SM00875">
    <property type="entry name" value="BACK"/>
    <property type="match status" value="1"/>
</dbReference>
<organism evidence="2 3">
    <name type="scientific">Zophobas morio</name>
    <dbReference type="NCBI Taxonomy" id="2755281"/>
    <lineage>
        <taxon>Eukaryota</taxon>
        <taxon>Metazoa</taxon>
        <taxon>Ecdysozoa</taxon>
        <taxon>Arthropoda</taxon>
        <taxon>Hexapoda</taxon>
        <taxon>Insecta</taxon>
        <taxon>Pterygota</taxon>
        <taxon>Neoptera</taxon>
        <taxon>Endopterygota</taxon>
        <taxon>Coleoptera</taxon>
        <taxon>Polyphaga</taxon>
        <taxon>Cucujiformia</taxon>
        <taxon>Tenebrionidae</taxon>
        <taxon>Zophobas</taxon>
    </lineage>
</organism>
<dbReference type="EMBL" id="JALNTZ010000007">
    <property type="protein sequence ID" value="KAJ3646740.1"/>
    <property type="molecule type" value="Genomic_DNA"/>
</dbReference>
<dbReference type="SUPFAM" id="SSF54695">
    <property type="entry name" value="POZ domain"/>
    <property type="match status" value="1"/>
</dbReference>
<dbReference type="Pfam" id="PF07707">
    <property type="entry name" value="BACK"/>
    <property type="match status" value="1"/>
</dbReference>
<sequence>MVKIGETVTITDTTKLLGDVASLYLNQKFSDIALLVDGEKIYAHKVILAVRSEYFESLLYEDPQNTKQTEITITGASLDALRSLLKYIYTGTINVLSDVETTLQMLGLAHQYSFADLQTALIKQIKPLLNLENICTVFNTANIYDLEELLQTCHSFMELNALEVVAGDCFTDLSQKSMIKLLERSTFFAPEIEIFKGVAKWCKINNDVDDLVIQCVRLSWMTVVDIVSTVWPSRLFDCEKLLQAIAEIVGVKTKLSTSRGFYLLDENLATVQHKAEVISGSNSSWLLMGGGNVESKFTSHYIDGKSAIIVKLGAPSFVNHFKMRLWDGDQRYYSYYISVSLDQKNWKRVIDYSLISCRSDQVLFFNQQVVKYIKIGGTHNTANNGFHIISFEAYFKNDVPTTTNGIICPNYNVATLDKKAVVIKGENPSALLDGNARDYDGNKGFSYHFFDKGNLTIQLAQPYMISTMKLLLWDGDGRHYRYLVETSVNNSNWEIAVDLRNKDCRSWQNLLFKERAVVFIRITGTHNTDTGNTGFHVVHFECPSEV</sequence>
<dbReference type="Pfam" id="PF00754">
    <property type="entry name" value="F5_F8_type_C"/>
    <property type="match status" value="1"/>
</dbReference>
<dbReference type="Gene3D" id="3.30.710.10">
    <property type="entry name" value="Potassium Channel Kv1.1, Chain A"/>
    <property type="match status" value="1"/>
</dbReference>
<dbReference type="PANTHER" id="PTHR46306:SF1">
    <property type="entry name" value="BTB_POZ DOMAIN-CONTAINING PROTEIN 9"/>
    <property type="match status" value="1"/>
</dbReference>
<dbReference type="GO" id="GO:0005737">
    <property type="term" value="C:cytoplasm"/>
    <property type="evidence" value="ECO:0007669"/>
    <property type="project" value="TreeGrafter"/>
</dbReference>
<dbReference type="PANTHER" id="PTHR46306">
    <property type="entry name" value="BTB/POZ DOMAIN-CONTAINING PROTEIN 9"/>
    <property type="match status" value="1"/>
</dbReference>
<gene>
    <name evidence="2" type="ORF">Zmor_024314</name>
</gene>
<dbReference type="InterPro" id="IPR000421">
    <property type="entry name" value="FA58C"/>
</dbReference>
<dbReference type="InterPro" id="IPR011705">
    <property type="entry name" value="BACK"/>
</dbReference>
<keyword evidence="3" id="KW-1185">Reference proteome</keyword>
<dbReference type="GO" id="GO:0008344">
    <property type="term" value="P:adult locomotory behavior"/>
    <property type="evidence" value="ECO:0007669"/>
    <property type="project" value="TreeGrafter"/>
</dbReference>
<proteinExistence type="predicted"/>
<evidence type="ECO:0000313" key="3">
    <source>
        <dbReference type="Proteomes" id="UP001168821"/>
    </source>
</evidence>
<dbReference type="InterPro" id="IPR052407">
    <property type="entry name" value="BTB_POZ_domain_cont_9"/>
</dbReference>
<evidence type="ECO:0000313" key="2">
    <source>
        <dbReference type="EMBL" id="KAJ3646740.1"/>
    </source>
</evidence>
<dbReference type="InterPro" id="IPR008979">
    <property type="entry name" value="Galactose-bd-like_sf"/>
</dbReference>
<dbReference type="Gene3D" id="2.60.120.260">
    <property type="entry name" value="Galactose-binding domain-like"/>
    <property type="match status" value="2"/>
</dbReference>
<evidence type="ECO:0000259" key="1">
    <source>
        <dbReference type="PROSITE" id="PS50097"/>
    </source>
</evidence>
<dbReference type="Pfam" id="PF00651">
    <property type="entry name" value="BTB"/>
    <property type="match status" value="1"/>
</dbReference>
<dbReference type="PROSITE" id="PS50097">
    <property type="entry name" value="BTB"/>
    <property type="match status" value="1"/>
</dbReference>
<accession>A0AA38I0E4</accession>
<dbReference type="SMART" id="SM00225">
    <property type="entry name" value="BTB"/>
    <property type="match status" value="1"/>
</dbReference>
<comment type="caution">
    <text evidence="2">The sequence shown here is derived from an EMBL/GenBank/DDBJ whole genome shotgun (WGS) entry which is preliminary data.</text>
</comment>
<dbReference type="GO" id="GO:0048512">
    <property type="term" value="P:circadian behavior"/>
    <property type="evidence" value="ECO:0007669"/>
    <property type="project" value="TreeGrafter"/>
</dbReference>
<dbReference type="InterPro" id="IPR000210">
    <property type="entry name" value="BTB/POZ_dom"/>
</dbReference>
<name>A0AA38I0E4_9CUCU</name>
<dbReference type="GO" id="GO:0050804">
    <property type="term" value="P:modulation of chemical synaptic transmission"/>
    <property type="evidence" value="ECO:0007669"/>
    <property type="project" value="TreeGrafter"/>
</dbReference>
<dbReference type="Proteomes" id="UP001168821">
    <property type="component" value="Unassembled WGS sequence"/>
</dbReference>
<dbReference type="SUPFAM" id="SSF49785">
    <property type="entry name" value="Galactose-binding domain-like"/>
    <property type="match status" value="2"/>
</dbReference>
<dbReference type="Gene3D" id="1.25.40.420">
    <property type="match status" value="1"/>
</dbReference>
<feature type="domain" description="BTB" evidence="1">
    <location>
        <begin position="30"/>
        <end position="97"/>
    </location>
</feature>
<dbReference type="InterPro" id="IPR011333">
    <property type="entry name" value="SKP1/BTB/POZ_sf"/>
</dbReference>
<dbReference type="AlphaFoldDB" id="A0AA38I0E4"/>